<dbReference type="SUPFAM" id="SSF56935">
    <property type="entry name" value="Porins"/>
    <property type="match status" value="1"/>
</dbReference>
<sequence>MVTDSSGVALKGVNIRLTSTLDTFTIATNALGTYSFKNVRGKDLRLSYSMISYQIATKNIPNFDGLSNILVPTVRLMPQTSYIPEVKVTKIIPIIYKDDTTQYNLAAYSFRKNSLLEESLKQMGFQVMRDGSVYSNGKIITSVKVDGKKFFGGDVITATRNLPTDFIKYIQVIDTYGDFSEQSGIKTNEPEKIINIVLKEDSKRILFGQMTAGGGTSSRFIGSVGINKFNDGQEFSVVGSINNTNTSLFTYGSPNGVGGRESSMNDIGDYSDPTDGLNNTKALGFSFSDKLSDNTNVSGGYNFINRNNVTEGNSQLTSYYYGYKILTKDEYVNKTNDFQHRINLEFDTRFKNKDILKISPILSYSYSKANSEKNTDLQNRTITNKGNYLDSTITNNPNAELNVFYSKHFNKPKRKLVANLNVNANSFRTNDQILEENIIIDSATAIPSISHFNQRQFVISKNETNTAKASFSYVEPFFEHSLLELAYNIDVNQINSFRQVQQPYIHTVLDSTFVIDSLGVNYNYLYSSNKTSLNYQYEPNNKFRVNIGFGVQPLTLTGKLPNYGDSTYTYNNINLIPSAMMKYRFNDEFDWQINYQGQNNEPNFLYILPIIDNSNSRNIIIGNPELKAEFVNKISTTFRKSISSKSQYLEANLAYNFIRNKIVTDKSADGVVQSTTYRNTDGYYDVKGFYVFNSPFINDNFQLDLNGNVDYYNYPSFVNSYKTSTQQILSSHTLQLRYNYDQHLETVFATNYFVNNAVYQQPAKSSITTHSYLLSLGTKGYLNDYVTIGAETSQRFYSGYDSDVLNVNPTIINAYIEFTFLQNKMALLRFQGFDLLDQNKNIGIYTEYIGNDLYEARNNRLGRYFMVTLNMRLQKFPKK</sequence>
<dbReference type="InterPro" id="IPR008969">
    <property type="entry name" value="CarboxyPept-like_regulatory"/>
</dbReference>
<evidence type="ECO:0000313" key="3">
    <source>
        <dbReference type="Proteomes" id="UP000616201"/>
    </source>
</evidence>
<accession>A0A928YRY6</accession>
<proteinExistence type="predicted"/>
<dbReference type="Proteomes" id="UP000616201">
    <property type="component" value="Unassembled WGS sequence"/>
</dbReference>
<feature type="domain" description="Outer membrane protein beta-barrel" evidence="1">
    <location>
        <begin position="408"/>
        <end position="776"/>
    </location>
</feature>
<gene>
    <name evidence="2" type="ORF">C4F49_15975</name>
</gene>
<dbReference type="SUPFAM" id="SSF49464">
    <property type="entry name" value="Carboxypeptidase regulatory domain-like"/>
    <property type="match status" value="1"/>
</dbReference>
<evidence type="ECO:0000313" key="2">
    <source>
        <dbReference type="EMBL" id="MBE8715182.1"/>
    </source>
</evidence>
<dbReference type="EMBL" id="PRDK01000009">
    <property type="protein sequence ID" value="MBE8715182.1"/>
    <property type="molecule type" value="Genomic_DNA"/>
</dbReference>
<evidence type="ECO:0000259" key="1">
    <source>
        <dbReference type="Pfam" id="PF14905"/>
    </source>
</evidence>
<comment type="caution">
    <text evidence="2">The sequence shown here is derived from an EMBL/GenBank/DDBJ whole genome shotgun (WGS) entry which is preliminary data.</text>
</comment>
<name>A0A928YRY6_9SPHI</name>
<reference evidence="2" key="1">
    <citation type="submission" date="2018-02" db="EMBL/GenBank/DDBJ databases">
        <authorList>
            <person name="Vasarhelyi B.M."/>
            <person name="Deshmukh S."/>
            <person name="Balint B."/>
            <person name="Kukolya J."/>
        </authorList>
    </citation>
    <scope>NUCLEOTIDE SEQUENCE</scope>
    <source>
        <strain evidence="2">KB22</strain>
    </source>
</reference>
<dbReference type="Pfam" id="PF14905">
    <property type="entry name" value="OMP_b-brl_3"/>
    <property type="match status" value="1"/>
</dbReference>
<keyword evidence="3" id="KW-1185">Reference proteome</keyword>
<dbReference type="AlphaFoldDB" id="A0A928YRY6"/>
<dbReference type="InterPro" id="IPR041700">
    <property type="entry name" value="OMP_b-brl_3"/>
</dbReference>
<protein>
    <recommendedName>
        <fullName evidence="1">Outer membrane protein beta-barrel domain-containing protein</fullName>
    </recommendedName>
</protein>
<organism evidence="2 3">
    <name type="scientific">Sphingobacterium hungaricum</name>
    <dbReference type="NCBI Taxonomy" id="2082723"/>
    <lineage>
        <taxon>Bacteria</taxon>
        <taxon>Pseudomonadati</taxon>
        <taxon>Bacteroidota</taxon>
        <taxon>Sphingobacteriia</taxon>
        <taxon>Sphingobacteriales</taxon>
        <taxon>Sphingobacteriaceae</taxon>
        <taxon>Sphingobacterium</taxon>
    </lineage>
</organism>